<reference evidence="3 4" key="1">
    <citation type="journal article" date="2020" name="Arch. Microbiol.">
        <title>The genome sequence of the giant phototrophic gammaproteobacterium Thiospirillum jenense gives insight into its physiological properties and phylogenetic relationships.</title>
        <authorList>
            <person name="Imhoff J.F."/>
            <person name="Meyer T.E."/>
            <person name="Kyndt J.A."/>
        </authorList>
    </citation>
    <scope>NUCLEOTIDE SEQUENCE [LARGE SCALE GENOMIC DNA]</scope>
    <source>
        <strain evidence="3 4">DSM 216</strain>
    </source>
</reference>
<dbReference type="Pfam" id="PF07282">
    <property type="entry name" value="Cas12f1-like_TNB"/>
    <property type="match status" value="1"/>
</dbReference>
<keyword evidence="1" id="KW-0238">DNA-binding</keyword>
<sequence length="381" mass="43882">MSFTSSHVECTDLEITKSKLIRLSPTRSQKKIFKYWITVSRYVFNWTIDFIRSCQNWTPNWMEIKKYATQLLPSWTKECPFQIKGIAIKDATTAFFKAKGKPQFRSRKSPQQSCFIPKTAIKMSGIYPKISGKGLKFNESLPESYLDSRLIWKAGKYYLAMPSKPPRVPNGDNQARVVAIDPGVRNFVAFYSDDTCGFIGSGDFSRIQRLAYHLDDLISRMTKASKQRQHKMRIAAARMREKIKHLIDELHHKTALFLVKNFELILLPTFETQAMVSKAGRRIQSKSVRAMLTFAHYRFKQFIKHKAFEYGKRVVDVNEAYTSKTHPETGEVKNIGGAKLIRLLSGAWVKRDLVGARNILLRALVDTPQSADWQLNVFQHC</sequence>
<dbReference type="GO" id="GO:0003677">
    <property type="term" value="F:DNA binding"/>
    <property type="evidence" value="ECO:0007669"/>
    <property type="project" value="UniProtKB-KW"/>
</dbReference>
<feature type="domain" description="Cas12f1-like TNB" evidence="2">
    <location>
        <begin position="296"/>
        <end position="359"/>
    </location>
</feature>
<dbReference type="PANTHER" id="PTHR36172">
    <property type="match status" value="1"/>
</dbReference>
<dbReference type="NCBIfam" id="NF040570">
    <property type="entry name" value="guided_TnpB"/>
    <property type="match status" value="1"/>
</dbReference>
<dbReference type="InterPro" id="IPR010095">
    <property type="entry name" value="Cas12f1-like_TNB"/>
</dbReference>
<evidence type="ECO:0000259" key="2">
    <source>
        <dbReference type="Pfam" id="PF07282"/>
    </source>
</evidence>
<evidence type="ECO:0000313" key="3">
    <source>
        <dbReference type="EMBL" id="MBB1126604.1"/>
    </source>
</evidence>
<dbReference type="AlphaFoldDB" id="A0A839HDN5"/>
<accession>A0A839HDN5</accession>
<dbReference type="EMBL" id="JABVCQ010000022">
    <property type="protein sequence ID" value="MBB1126604.1"/>
    <property type="molecule type" value="Genomic_DNA"/>
</dbReference>
<dbReference type="PANTHER" id="PTHR36172:SF1">
    <property type="entry name" value="RESOLVASE-RELATED"/>
    <property type="match status" value="1"/>
</dbReference>
<evidence type="ECO:0000256" key="1">
    <source>
        <dbReference type="ARBA" id="ARBA00023125"/>
    </source>
</evidence>
<evidence type="ECO:0000313" key="4">
    <source>
        <dbReference type="Proteomes" id="UP000548632"/>
    </source>
</evidence>
<dbReference type="InterPro" id="IPR051491">
    <property type="entry name" value="Recombinase/Transposase-rel"/>
</dbReference>
<dbReference type="Proteomes" id="UP000548632">
    <property type="component" value="Unassembled WGS sequence"/>
</dbReference>
<proteinExistence type="predicted"/>
<protein>
    <submittedName>
        <fullName evidence="3">Transposase</fullName>
    </submittedName>
</protein>
<gene>
    <name evidence="3" type="ORF">HUK38_10240</name>
</gene>
<organism evidence="3 4">
    <name type="scientific">Thiospirillum jenense</name>
    <dbReference type="NCBI Taxonomy" id="1653858"/>
    <lineage>
        <taxon>Bacteria</taxon>
        <taxon>Pseudomonadati</taxon>
        <taxon>Pseudomonadota</taxon>
        <taxon>Gammaproteobacteria</taxon>
        <taxon>Chromatiales</taxon>
        <taxon>Chromatiaceae</taxon>
        <taxon>Thiospirillum</taxon>
    </lineage>
</organism>
<comment type="caution">
    <text evidence="3">The sequence shown here is derived from an EMBL/GenBank/DDBJ whole genome shotgun (WGS) entry which is preliminary data.</text>
</comment>
<name>A0A839HDN5_9GAMM</name>
<keyword evidence="4" id="KW-1185">Reference proteome</keyword>